<organism evidence="2 3">
    <name type="scientific">Dentiscutata erythropus</name>
    <dbReference type="NCBI Taxonomy" id="1348616"/>
    <lineage>
        <taxon>Eukaryota</taxon>
        <taxon>Fungi</taxon>
        <taxon>Fungi incertae sedis</taxon>
        <taxon>Mucoromycota</taxon>
        <taxon>Glomeromycotina</taxon>
        <taxon>Glomeromycetes</taxon>
        <taxon>Diversisporales</taxon>
        <taxon>Gigasporaceae</taxon>
        <taxon>Dentiscutata</taxon>
    </lineage>
</organism>
<dbReference type="EMBL" id="CAJVPY010011468">
    <property type="protein sequence ID" value="CAG8727252.1"/>
    <property type="molecule type" value="Genomic_DNA"/>
</dbReference>
<evidence type="ECO:0000313" key="2">
    <source>
        <dbReference type="EMBL" id="CAG8727252.1"/>
    </source>
</evidence>
<feature type="non-terminal residue" evidence="2">
    <location>
        <position position="1"/>
    </location>
</feature>
<proteinExistence type="predicted"/>
<dbReference type="AlphaFoldDB" id="A0A9N9IA91"/>
<dbReference type="Proteomes" id="UP000789405">
    <property type="component" value="Unassembled WGS sequence"/>
</dbReference>
<evidence type="ECO:0000256" key="1">
    <source>
        <dbReference type="SAM" id="MobiDB-lite"/>
    </source>
</evidence>
<accession>A0A9N9IA91</accession>
<gene>
    <name evidence="2" type="ORF">DERYTH_LOCUS14816</name>
</gene>
<keyword evidence="3" id="KW-1185">Reference proteome</keyword>
<protein>
    <submittedName>
        <fullName evidence="2">10251_t:CDS:1</fullName>
    </submittedName>
</protein>
<reference evidence="2" key="1">
    <citation type="submission" date="2021-06" db="EMBL/GenBank/DDBJ databases">
        <authorList>
            <person name="Kallberg Y."/>
            <person name="Tangrot J."/>
            <person name="Rosling A."/>
        </authorList>
    </citation>
    <scope>NUCLEOTIDE SEQUENCE</scope>
    <source>
        <strain evidence="2">MA453B</strain>
    </source>
</reference>
<name>A0A9N9IA91_9GLOM</name>
<evidence type="ECO:0000313" key="3">
    <source>
        <dbReference type="Proteomes" id="UP000789405"/>
    </source>
</evidence>
<sequence length="45" mass="5360">QAWKKVVHNWFDMLLEENNEKSQLTDSEYEQEEVTVHSVNNPKGK</sequence>
<comment type="caution">
    <text evidence="2">The sequence shown here is derived from an EMBL/GenBank/DDBJ whole genome shotgun (WGS) entry which is preliminary data.</text>
</comment>
<feature type="region of interest" description="Disordered" evidence="1">
    <location>
        <begin position="21"/>
        <end position="45"/>
    </location>
</feature>